<organism evidence="3 4">
    <name type="scientific">Drosophila virilis</name>
    <name type="common">Fruit fly</name>
    <dbReference type="NCBI Taxonomy" id="7244"/>
    <lineage>
        <taxon>Eukaryota</taxon>
        <taxon>Metazoa</taxon>
        <taxon>Ecdysozoa</taxon>
        <taxon>Arthropoda</taxon>
        <taxon>Hexapoda</taxon>
        <taxon>Insecta</taxon>
        <taxon>Pterygota</taxon>
        <taxon>Neoptera</taxon>
        <taxon>Endopterygota</taxon>
        <taxon>Diptera</taxon>
        <taxon>Brachycera</taxon>
        <taxon>Muscomorpha</taxon>
        <taxon>Ephydroidea</taxon>
        <taxon>Drosophilidae</taxon>
        <taxon>Drosophila</taxon>
    </lineage>
</organism>
<dbReference type="HOGENOM" id="CLU_440948_0_0_1"/>
<feature type="compositionally biased region" description="Basic residues" evidence="1">
    <location>
        <begin position="163"/>
        <end position="178"/>
    </location>
</feature>
<keyword evidence="2" id="KW-0732">Signal</keyword>
<feature type="region of interest" description="Disordered" evidence="1">
    <location>
        <begin position="285"/>
        <end position="316"/>
    </location>
</feature>
<feature type="compositionally biased region" description="Low complexity" evidence="1">
    <location>
        <begin position="343"/>
        <end position="359"/>
    </location>
</feature>
<feature type="region of interest" description="Disordered" evidence="1">
    <location>
        <begin position="492"/>
        <end position="512"/>
    </location>
</feature>
<feature type="region of interest" description="Disordered" evidence="1">
    <location>
        <begin position="524"/>
        <end position="608"/>
    </location>
</feature>
<evidence type="ECO:0000256" key="1">
    <source>
        <dbReference type="SAM" id="MobiDB-lite"/>
    </source>
</evidence>
<name>B4LS46_DROVI</name>
<dbReference type="AlphaFoldDB" id="B4LS46"/>
<evidence type="ECO:0000313" key="4">
    <source>
        <dbReference type="Proteomes" id="UP000008792"/>
    </source>
</evidence>
<feature type="chain" id="PRO_5006457396" description="Folded gastrulation N-terminal domain-containing protein" evidence="2">
    <location>
        <begin position="27"/>
        <end position="650"/>
    </location>
</feature>
<feature type="region of interest" description="Disordered" evidence="1">
    <location>
        <begin position="143"/>
        <end position="252"/>
    </location>
</feature>
<feature type="compositionally biased region" description="Low complexity" evidence="1">
    <location>
        <begin position="188"/>
        <end position="252"/>
    </location>
</feature>
<keyword evidence="4" id="KW-1185">Reference proteome</keyword>
<feature type="signal peptide" evidence="2">
    <location>
        <begin position="1"/>
        <end position="26"/>
    </location>
</feature>
<feature type="compositionally biased region" description="Basic and acidic residues" evidence="1">
    <location>
        <begin position="574"/>
        <end position="585"/>
    </location>
</feature>
<evidence type="ECO:0008006" key="5">
    <source>
        <dbReference type="Google" id="ProtNLM"/>
    </source>
</evidence>
<sequence>METAKPPTSLSMLLLLLLLWVTIGSALPKRELQMLEMMQNILGVDSADLSGRSQRSGPMLFAASVPCEDSLPEDSSAQLSLFDDDFDESEECGDYGRPCHGAAQLPSGLEPCARPMLPMQHPCFVRVVLLRTPLLRHDPCTNFTLGMAQPTTTSGTPTSPSTKKPRGKKCRSKMRKSTPRPATADRNSNSTSISSSTSPATSTTELETTTTTSTKPTTTSRPAETSTTERTTSTSTTVRSTTTTTTPSTTTTELLPTIMELDEMSTTITAPSSSTVVYTRRNQLKSLRGRRRKQQRGKLAGVPDKPTIKLDGSMQPSDTFPVFLTTEAAELRSRPKSTTLRPEAMATTSTESEATTECIEASDDEETTMENADSRANEEEQDKETEASEDCEDAEDQDTNLCPQFSAPEEAANMRLMPSGSRFRKPVKNYVEPILYEGQFAKPRQRIGMLPPQRRDFYVSNKQIMPRPRPKLRQPLPHSIYMNNIVRGLKCSDEAGAHPHPPQPGRFLSRKPATTPQRIWLNRRNGAGYAPLRSQPSAQGPQRGRDNPLYGLSSGEDPDSYGHDSDQYYDDDTPDRLAWPRDHPLHGSPATDSDKLNGGRLSTCQSMSRRHAPVMSEWHRWAVGHLMIEISEAPQTAVRIVQTSRQSSEA</sequence>
<feature type="compositionally biased region" description="Low complexity" evidence="1">
    <location>
        <begin position="150"/>
        <end position="162"/>
    </location>
</feature>
<feature type="compositionally biased region" description="Acidic residues" evidence="1">
    <location>
        <begin position="379"/>
        <end position="398"/>
    </location>
</feature>
<dbReference type="eggNOG" id="ENOG502T9D2">
    <property type="taxonomic scope" value="Eukaryota"/>
</dbReference>
<reference evidence="3 4" key="1">
    <citation type="journal article" date="2007" name="Nature">
        <title>Evolution of genes and genomes on the Drosophila phylogeny.</title>
        <authorList>
            <consortium name="Drosophila 12 Genomes Consortium"/>
            <person name="Clark A.G."/>
            <person name="Eisen M.B."/>
            <person name="Smith D.R."/>
            <person name="Bergman C.M."/>
            <person name="Oliver B."/>
            <person name="Markow T.A."/>
            <person name="Kaufman T.C."/>
            <person name="Kellis M."/>
            <person name="Gelbart W."/>
            <person name="Iyer V.N."/>
            <person name="Pollard D.A."/>
            <person name="Sackton T.B."/>
            <person name="Larracuente A.M."/>
            <person name="Singh N.D."/>
            <person name="Abad J.P."/>
            <person name="Abt D.N."/>
            <person name="Adryan B."/>
            <person name="Aguade M."/>
            <person name="Akashi H."/>
            <person name="Anderson W.W."/>
            <person name="Aquadro C.F."/>
            <person name="Ardell D.H."/>
            <person name="Arguello R."/>
            <person name="Artieri C.G."/>
            <person name="Barbash D.A."/>
            <person name="Barker D."/>
            <person name="Barsanti P."/>
            <person name="Batterham P."/>
            <person name="Batzoglou S."/>
            <person name="Begun D."/>
            <person name="Bhutkar A."/>
            <person name="Blanco E."/>
            <person name="Bosak S.A."/>
            <person name="Bradley R.K."/>
            <person name="Brand A.D."/>
            <person name="Brent M.R."/>
            <person name="Brooks A.N."/>
            <person name="Brown R.H."/>
            <person name="Butlin R.K."/>
            <person name="Caggese C."/>
            <person name="Calvi B.R."/>
            <person name="Bernardo de Carvalho A."/>
            <person name="Caspi A."/>
            <person name="Castrezana S."/>
            <person name="Celniker S.E."/>
            <person name="Chang J.L."/>
            <person name="Chapple C."/>
            <person name="Chatterji S."/>
            <person name="Chinwalla A."/>
            <person name="Civetta A."/>
            <person name="Clifton S.W."/>
            <person name="Comeron J.M."/>
            <person name="Costello J.C."/>
            <person name="Coyne J.A."/>
            <person name="Daub J."/>
            <person name="David R.G."/>
            <person name="Delcher A.L."/>
            <person name="Delehaunty K."/>
            <person name="Do C.B."/>
            <person name="Ebling H."/>
            <person name="Edwards K."/>
            <person name="Eickbush T."/>
            <person name="Evans J.D."/>
            <person name="Filipski A."/>
            <person name="Findeiss S."/>
            <person name="Freyhult E."/>
            <person name="Fulton L."/>
            <person name="Fulton R."/>
            <person name="Garcia A.C."/>
            <person name="Gardiner A."/>
            <person name="Garfield D.A."/>
            <person name="Garvin B.E."/>
            <person name="Gibson G."/>
            <person name="Gilbert D."/>
            <person name="Gnerre S."/>
            <person name="Godfrey J."/>
            <person name="Good R."/>
            <person name="Gotea V."/>
            <person name="Gravely B."/>
            <person name="Greenberg A.J."/>
            <person name="Griffiths-Jones S."/>
            <person name="Gross S."/>
            <person name="Guigo R."/>
            <person name="Gustafson E.A."/>
            <person name="Haerty W."/>
            <person name="Hahn M.W."/>
            <person name="Halligan D.L."/>
            <person name="Halpern A.L."/>
            <person name="Halter G.M."/>
            <person name="Han M.V."/>
            <person name="Heger A."/>
            <person name="Hillier L."/>
            <person name="Hinrichs A.S."/>
            <person name="Holmes I."/>
            <person name="Hoskins R.A."/>
            <person name="Hubisz M.J."/>
            <person name="Hultmark D."/>
            <person name="Huntley M.A."/>
            <person name="Jaffe D.B."/>
            <person name="Jagadeeshan S."/>
            <person name="Jeck W.R."/>
            <person name="Johnson J."/>
            <person name="Jones C.D."/>
            <person name="Jordan W.C."/>
            <person name="Karpen G.H."/>
            <person name="Kataoka E."/>
            <person name="Keightley P.D."/>
            <person name="Kheradpour P."/>
            <person name="Kirkness E.F."/>
            <person name="Koerich L.B."/>
            <person name="Kristiansen K."/>
            <person name="Kudrna D."/>
            <person name="Kulathinal R.J."/>
            <person name="Kumar S."/>
            <person name="Kwok R."/>
            <person name="Lander E."/>
            <person name="Langley C.H."/>
            <person name="Lapoint R."/>
            <person name="Lazzaro B.P."/>
            <person name="Lee S.J."/>
            <person name="Levesque L."/>
            <person name="Li R."/>
            <person name="Lin C.F."/>
            <person name="Lin M.F."/>
            <person name="Lindblad-Toh K."/>
            <person name="Llopart A."/>
            <person name="Long M."/>
            <person name="Low L."/>
            <person name="Lozovsky E."/>
            <person name="Lu J."/>
            <person name="Luo M."/>
            <person name="Machado C.A."/>
            <person name="Makalowski W."/>
            <person name="Marzo M."/>
            <person name="Matsuda M."/>
            <person name="Matzkin L."/>
            <person name="McAllister B."/>
            <person name="McBride C.S."/>
            <person name="McKernan B."/>
            <person name="McKernan K."/>
            <person name="Mendez-Lago M."/>
            <person name="Minx P."/>
            <person name="Mollenhauer M.U."/>
            <person name="Montooth K."/>
            <person name="Mount S.M."/>
            <person name="Mu X."/>
            <person name="Myers E."/>
            <person name="Negre B."/>
            <person name="Newfeld S."/>
            <person name="Nielsen R."/>
            <person name="Noor M.A."/>
            <person name="O'Grady P."/>
            <person name="Pachter L."/>
            <person name="Papaceit M."/>
            <person name="Parisi M.J."/>
            <person name="Parisi M."/>
            <person name="Parts L."/>
            <person name="Pedersen J.S."/>
            <person name="Pesole G."/>
            <person name="Phillippy A.M."/>
            <person name="Ponting C.P."/>
            <person name="Pop M."/>
            <person name="Porcelli D."/>
            <person name="Powell J.R."/>
            <person name="Prohaska S."/>
            <person name="Pruitt K."/>
            <person name="Puig M."/>
            <person name="Quesneville H."/>
            <person name="Ram K.R."/>
            <person name="Rand D."/>
            <person name="Rasmussen M.D."/>
            <person name="Reed L.K."/>
            <person name="Reenan R."/>
            <person name="Reily A."/>
            <person name="Remington K.A."/>
            <person name="Rieger T.T."/>
            <person name="Ritchie M.G."/>
            <person name="Robin C."/>
            <person name="Rogers Y.H."/>
            <person name="Rohde C."/>
            <person name="Rozas J."/>
            <person name="Rubenfield M.J."/>
            <person name="Ruiz A."/>
            <person name="Russo S."/>
            <person name="Salzberg S.L."/>
            <person name="Sanchez-Gracia A."/>
            <person name="Saranga D.J."/>
            <person name="Sato H."/>
            <person name="Schaeffer S.W."/>
            <person name="Schatz M.C."/>
            <person name="Schlenke T."/>
            <person name="Schwartz R."/>
            <person name="Segarra C."/>
            <person name="Singh R.S."/>
            <person name="Sirot L."/>
            <person name="Sirota M."/>
            <person name="Sisneros N.B."/>
            <person name="Smith C.D."/>
            <person name="Smith T.F."/>
            <person name="Spieth J."/>
            <person name="Stage D.E."/>
            <person name="Stark A."/>
            <person name="Stephan W."/>
            <person name="Strausberg R.L."/>
            <person name="Strempel S."/>
            <person name="Sturgill D."/>
            <person name="Sutton G."/>
            <person name="Sutton G.G."/>
            <person name="Tao W."/>
            <person name="Teichmann S."/>
            <person name="Tobari Y.N."/>
            <person name="Tomimura Y."/>
            <person name="Tsolas J.M."/>
            <person name="Valente V.L."/>
            <person name="Venter E."/>
            <person name="Venter J.C."/>
            <person name="Vicario S."/>
            <person name="Vieira F.G."/>
            <person name="Vilella A.J."/>
            <person name="Villasante A."/>
            <person name="Walenz B."/>
            <person name="Wang J."/>
            <person name="Wasserman M."/>
            <person name="Watts T."/>
            <person name="Wilson D."/>
            <person name="Wilson R.K."/>
            <person name="Wing R.A."/>
            <person name="Wolfner M.F."/>
            <person name="Wong A."/>
            <person name="Wong G.K."/>
            <person name="Wu C.I."/>
            <person name="Wu G."/>
            <person name="Yamamoto D."/>
            <person name="Yang H.P."/>
            <person name="Yang S.P."/>
            <person name="Yorke J.A."/>
            <person name="Yoshida K."/>
            <person name="Zdobnov E."/>
            <person name="Zhang P."/>
            <person name="Zhang Y."/>
            <person name="Zimin A.V."/>
            <person name="Baldwin J."/>
            <person name="Abdouelleil A."/>
            <person name="Abdulkadir J."/>
            <person name="Abebe A."/>
            <person name="Abera B."/>
            <person name="Abreu J."/>
            <person name="Acer S.C."/>
            <person name="Aftuck L."/>
            <person name="Alexander A."/>
            <person name="An P."/>
            <person name="Anderson E."/>
            <person name="Anderson S."/>
            <person name="Arachi H."/>
            <person name="Azer M."/>
            <person name="Bachantsang P."/>
            <person name="Barry A."/>
            <person name="Bayul T."/>
            <person name="Berlin A."/>
            <person name="Bessette D."/>
            <person name="Bloom T."/>
            <person name="Blye J."/>
            <person name="Boguslavskiy L."/>
            <person name="Bonnet C."/>
            <person name="Boukhgalter B."/>
            <person name="Bourzgui I."/>
            <person name="Brown A."/>
            <person name="Cahill P."/>
            <person name="Channer S."/>
            <person name="Cheshatsang Y."/>
            <person name="Chuda L."/>
            <person name="Citroen M."/>
            <person name="Collymore A."/>
            <person name="Cooke P."/>
            <person name="Costello M."/>
            <person name="D'Aco K."/>
            <person name="Daza R."/>
            <person name="De Haan G."/>
            <person name="DeGray S."/>
            <person name="DeMaso C."/>
            <person name="Dhargay N."/>
            <person name="Dooley K."/>
            <person name="Dooley E."/>
            <person name="Doricent M."/>
            <person name="Dorje P."/>
            <person name="Dorjee K."/>
            <person name="Dupes A."/>
            <person name="Elong R."/>
            <person name="Falk J."/>
            <person name="Farina A."/>
            <person name="Faro S."/>
            <person name="Ferguson D."/>
            <person name="Fisher S."/>
            <person name="Foley C.D."/>
            <person name="Franke A."/>
            <person name="Friedrich D."/>
            <person name="Gadbois L."/>
            <person name="Gearin G."/>
            <person name="Gearin C.R."/>
            <person name="Giannoukos G."/>
            <person name="Goode T."/>
            <person name="Graham J."/>
            <person name="Grandbois E."/>
            <person name="Grewal S."/>
            <person name="Gyaltsen K."/>
            <person name="Hafez N."/>
            <person name="Hagos B."/>
            <person name="Hall J."/>
            <person name="Henson C."/>
            <person name="Hollinger A."/>
            <person name="Honan T."/>
            <person name="Huard M.D."/>
            <person name="Hughes L."/>
            <person name="Hurhula B."/>
            <person name="Husby M.E."/>
            <person name="Kamat A."/>
            <person name="Kanga B."/>
            <person name="Kashin S."/>
            <person name="Khazanovich D."/>
            <person name="Kisner P."/>
            <person name="Lance K."/>
            <person name="Lara M."/>
            <person name="Lee W."/>
            <person name="Lennon N."/>
            <person name="Letendre F."/>
            <person name="LeVine R."/>
            <person name="Lipovsky A."/>
            <person name="Liu X."/>
            <person name="Liu J."/>
            <person name="Liu S."/>
            <person name="Lokyitsang T."/>
            <person name="Lokyitsang Y."/>
            <person name="Lubonja R."/>
            <person name="Lui A."/>
            <person name="MacDonald P."/>
            <person name="Magnisalis V."/>
            <person name="Maru K."/>
            <person name="Matthews C."/>
            <person name="McCusker W."/>
            <person name="McDonough S."/>
            <person name="Mehta T."/>
            <person name="Meldrim J."/>
            <person name="Meneus L."/>
            <person name="Mihai O."/>
            <person name="Mihalev A."/>
            <person name="Mihova T."/>
            <person name="Mittelman R."/>
            <person name="Mlenga V."/>
            <person name="Montmayeur A."/>
            <person name="Mulrain L."/>
            <person name="Navidi A."/>
            <person name="Naylor J."/>
            <person name="Negash T."/>
            <person name="Nguyen T."/>
            <person name="Nguyen N."/>
            <person name="Nicol R."/>
            <person name="Norbu C."/>
            <person name="Norbu N."/>
            <person name="Novod N."/>
            <person name="O'Neill B."/>
            <person name="Osman S."/>
            <person name="Markiewicz E."/>
            <person name="Oyono O.L."/>
            <person name="Patti C."/>
            <person name="Phunkhang P."/>
            <person name="Pierre F."/>
            <person name="Priest M."/>
            <person name="Raghuraman S."/>
            <person name="Rege F."/>
            <person name="Reyes R."/>
            <person name="Rise C."/>
            <person name="Rogov P."/>
            <person name="Ross K."/>
            <person name="Ryan E."/>
            <person name="Settipalli S."/>
            <person name="Shea T."/>
            <person name="Sherpa N."/>
            <person name="Shi L."/>
            <person name="Shih D."/>
            <person name="Sparrow T."/>
            <person name="Spaulding J."/>
            <person name="Stalker J."/>
            <person name="Stange-Thomann N."/>
            <person name="Stavropoulos S."/>
            <person name="Stone C."/>
            <person name="Strader C."/>
            <person name="Tesfaye S."/>
            <person name="Thomson T."/>
            <person name="Thoulutsang Y."/>
            <person name="Thoulutsang D."/>
            <person name="Topham K."/>
            <person name="Topping I."/>
            <person name="Tsamla T."/>
            <person name="Vassiliev H."/>
            <person name="Vo A."/>
            <person name="Wangchuk T."/>
            <person name="Wangdi T."/>
            <person name="Weiand M."/>
            <person name="Wilkinson J."/>
            <person name="Wilson A."/>
            <person name="Yadav S."/>
            <person name="Young G."/>
            <person name="Yu Q."/>
            <person name="Zembek L."/>
            <person name="Zhong D."/>
            <person name="Zimmer A."/>
            <person name="Zwirko Z."/>
            <person name="Jaffe D.B."/>
            <person name="Alvarez P."/>
            <person name="Brockman W."/>
            <person name="Butler J."/>
            <person name="Chin C."/>
            <person name="Gnerre S."/>
            <person name="Grabherr M."/>
            <person name="Kleber M."/>
            <person name="Mauceli E."/>
            <person name="MacCallum I."/>
        </authorList>
    </citation>
    <scope>NUCLEOTIDE SEQUENCE [LARGE SCALE GENOMIC DNA]</scope>
    <source>
        <strain evidence="4">Tucson 15010-1051.87</strain>
    </source>
</reference>
<proteinExistence type="predicted"/>
<dbReference type="EMBL" id="CH940649">
    <property type="protein sequence ID" value="EDW64732.2"/>
    <property type="molecule type" value="Genomic_DNA"/>
</dbReference>
<evidence type="ECO:0000256" key="2">
    <source>
        <dbReference type="SAM" id="SignalP"/>
    </source>
</evidence>
<evidence type="ECO:0000313" key="3">
    <source>
        <dbReference type="EMBL" id="EDW64732.2"/>
    </source>
</evidence>
<gene>
    <name evidence="3" type="primary">Dvir\GJ17617</name>
    <name evidence="3" type="ORF">Dvir_GJ17617</name>
</gene>
<feature type="region of interest" description="Disordered" evidence="1">
    <location>
        <begin position="333"/>
        <end position="398"/>
    </location>
</feature>
<dbReference type="OrthoDB" id="7868763at2759"/>
<accession>B4LS46</accession>
<dbReference type="Proteomes" id="UP000008792">
    <property type="component" value="Unassembled WGS sequence"/>
</dbReference>
<dbReference type="InParanoid" id="B4LS46"/>
<feature type="compositionally biased region" description="Basic residues" evidence="1">
    <location>
        <begin position="287"/>
        <end position="296"/>
    </location>
</feature>
<protein>
    <recommendedName>
        <fullName evidence="5">Folded gastrulation N-terminal domain-containing protein</fullName>
    </recommendedName>
</protein>